<feature type="chain" id="PRO_5002806855" evidence="1">
    <location>
        <begin position="21"/>
        <end position="266"/>
    </location>
</feature>
<evidence type="ECO:0000313" key="2">
    <source>
        <dbReference type="EMBL" id="EDW34357.1"/>
    </source>
</evidence>
<dbReference type="Pfam" id="PF06585">
    <property type="entry name" value="JHBP"/>
    <property type="match status" value="1"/>
</dbReference>
<dbReference type="OMA" id="MPEYIQV"/>
<dbReference type="FunFam" id="3.15.10.30:FF:000005">
    <property type="entry name" value="Blast:Protein takeout"/>
    <property type="match status" value="1"/>
</dbReference>
<dbReference type="EMBL" id="CH479182">
    <property type="protein sequence ID" value="EDW34357.1"/>
    <property type="molecule type" value="Genomic_DNA"/>
</dbReference>
<sequence>MQSTLIVASLMICFLGVTLAASMPEYIQVCHRNDPELSKCLKSSVHNLRPYLAKGIKELNVPPLEPLYIGDLSILDGSAGITVRAKKLSVLGASNFEITKLRASTQNRRFDFELILPHLQGEGMYEINGNILALPIKGNGPFTGNFTNFVAYVRVQYDIKKSNDLDYLHVKEFSLKIRTGKGNLKLENLFNGDKVLGDVINDTINQNFEVFTNEVIAPIARALEAKFLVITTQNPREFHFTTSCSPSKMSGQGIMDAAGRGFRIKL</sequence>
<dbReference type="STRING" id="7234.B4GFH2"/>
<evidence type="ECO:0000313" key="3">
    <source>
        <dbReference type="Proteomes" id="UP000008744"/>
    </source>
</evidence>
<proteinExistence type="predicted"/>
<name>B4GFH2_DROPE</name>
<dbReference type="GO" id="GO:0005615">
    <property type="term" value="C:extracellular space"/>
    <property type="evidence" value="ECO:0007669"/>
    <property type="project" value="TreeGrafter"/>
</dbReference>
<dbReference type="InterPro" id="IPR038606">
    <property type="entry name" value="To_sf"/>
</dbReference>
<protein>
    <submittedName>
        <fullName evidence="2">GL22212</fullName>
    </submittedName>
</protein>
<dbReference type="PANTHER" id="PTHR11008:SF14">
    <property type="entry name" value="CIRCADIAN CLOCK-CONTROLLED PROTEIN-LIKE PROTEIN"/>
    <property type="match status" value="1"/>
</dbReference>
<dbReference type="HOGENOM" id="CLU_069908_5_0_1"/>
<keyword evidence="1" id="KW-0732">Signal</keyword>
<feature type="signal peptide" evidence="1">
    <location>
        <begin position="1"/>
        <end position="20"/>
    </location>
</feature>
<dbReference type="eggNOG" id="ENOG502S3EM">
    <property type="taxonomic scope" value="Eukaryota"/>
</dbReference>
<keyword evidence="3" id="KW-1185">Reference proteome</keyword>
<dbReference type="PANTHER" id="PTHR11008">
    <property type="entry name" value="PROTEIN TAKEOUT-LIKE PROTEIN"/>
    <property type="match status" value="1"/>
</dbReference>
<dbReference type="KEGG" id="dpe:6591796"/>
<dbReference type="AlphaFoldDB" id="B4GFH2"/>
<dbReference type="Proteomes" id="UP000008744">
    <property type="component" value="Unassembled WGS sequence"/>
</dbReference>
<dbReference type="InterPro" id="IPR010562">
    <property type="entry name" value="Haemolymph_juvenile_hormone-bd"/>
</dbReference>
<evidence type="ECO:0000256" key="1">
    <source>
        <dbReference type="SAM" id="SignalP"/>
    </source>
</evidence>
<dbReference type="Gene3D" id="3.15.10.30">
    <property type="entry name" value="Haemolymph juvenile hormone binding protein"/>
    <property type="match status" value="1"/>
</dbReference>
<gene>
    <name evidence="2" type="primary">Dper\GL22212</name>
    <name evidence="2" type="ORF">Dper_GL22212</name>
</gene>
<dbReference type="OrthoDB" id="8185598at2759"/>
<organism evidence="3">
    <name type="scientific">Drosophila persimilis</name>
    <name type="common">Fruit fly</name>
    <dbReference type="NCBI Taxonomy" id="7234"/>
    <lineage>
        <taxon>Eukaryota</taxon>
        <taxon>Metazoa</taxon>
        <taxon>Ecdysozoa</taxon>
        <taxon>Arthropoda</taxon>
        <taxon>Hexapoda</taxon>
        <taxon>Insecta</taxon>
        <taxon>Pterygota</taxon>
        <taxon>Neoptera</taxon>
        <taxon>Endopterygota</taxon>
        <taxon>Diptera</taxon>
        <taxon>Brachycera</taxon>
        <taxon>Muscomorpha</taxon>
        <taxon>Ephydroidea</taxon>
        <taxon>Drosophilidae</taxon>
        <taxon>Drosophila</taxon>
        <taxon>Sophophora</taxon>
    </lineage>
</organism>
<dbReference type="SMR" id="B4GFH2"/>
<reference evidence="2 3" key="1">
    <citation type="journal article" date="2007" name="Nature">
        <title>Evolution of genes and genomes on the Drosophila phylogeny.</title>
        <authorList>
            <consortium name="Drosophila 12 Genomes Consortium"/>
            <person name="Clark A.G."/>
            <person name="Eisen M.B."/>
            <person name="Smith D.R."/>
            <person name="Bergman C.M."/>
            <person name="Oliver B."/>
            <person name="Markow T.A."/>
            <person name="Kaufman T.C."/>
            <person name="Kellis M."/>
            <person name="Gelbart W."/>
            <person name="Iyer V.N."/>
            <person name="Pollard D.A."/>
            <person name="Sackton T.B."/>
            <person name="Larracuente A.M."/>
            <person name="Singh N.D."/>
            <person name="Abad J.P."/>
            <person name="Abt D.N."/>
            <person name="Adryan B."/>
            <person name="Aguade M."/>
            <person name="Akashi H."/>
            <person name="Anderson W.W."/>
            <person name="Aquadro C.F."/>
            <person name="Ardell D.H."/>
            <person name="Arguello R."/>
            <person name="Artieri C.G."/>
            <person name="Barbash D.A."/>
            <person name="Barker D."/>
            <person name="Barsanti P."/>
            <person name="Batterham P."/>
            <person name="Batzoglou S."/>
            <person name="Begun D."/>
            <person name="Bhutkar A."/>
            <person name="Blanco E."/>
            <person name="Bosak S.A."/>
            <person name="Bradley R.K."/>
            <person name="Brand A.D."/>
            <person name="Brent M.R."/>
            <person name="Brooks A.N."/>
            <person name="Brown R.H."/>
            <person name="Butlin R.K."/>
            <person name="Caggese C."/>
            <person name="Calvi B.R."/>
            <person name="Bernardo de Carvalho A."/>
            <person name="Caspi A."/>
            <person name="Castrezana S."/>
            <person name="Celniker S.E."/>
            <person name="Chang J.L."/>
            <person name="Chapple C."/>
            <person name="Chatterji S."/>
            <person name="Chinwalla A."/>
            <person name="Civetta A."/>
            <person name="Clifton S.W."/>
            <person name="Comeron J.M."/>
            <person name="Costello J.C."/>
            <person name="Coyne J.A."/>
            <person name="Daub J."/>
            <person name="David R.G."/>
            <person name="Delcher A.L."/>
            <person name="Delehaunty K."/>
            <person name="Do C.B."/>
            <person name="Ebling H."/>
            <person name="Edwards K."/>
            <person name="Eickbush T."/>
            <person name="Evans J.D."/>
            <person name="Filipski A."/>
            <person name="Findeiss S."/>
            <person name="Freyhult E."/>
            <person name="Fulton L."/>
            <person name="Fulton R."/>
            <person name="Garcia A.C."/>
            <person name="Gardiner A."/>
            <person name="Garfield D.A."/>
            <person name="Garvin B.E."/>
            <person name="Gibson G."/>
            <person name="Gilbert D."/>
            <person name="Gnerre S."/>
            <person name="Godfrey J."/>
            <person name="Good R."/>
            <person name="Gotea V."/>
            <person name="Gravely B."/>
            <person name="Greenberg A.J."/>
            <person name="Griffiths-Jones S."/>
            <person name="Gross S."/>
            <person name="Guigo R."/>
            <person name="Gustafson E.A."/>
            <person name="Haerty W."/>
            <person name="Hahn M.W."/>
            <person name="Halligan D.L."/>
            <person name="Halpern A.L."/>
            <person name="Halter G.M."/>
            <person name="Han M.V."/>
            <person name="Heger A."/>
            <person name="Hillier L."/>
            <person name="Hinrichs A.S."/>
            <person name="Holmes I."/>
            <person name="Hoskins R.A."/>
            <person name="Hubisz M.J."/>
            <person name="Hultmark D."/>
            <person name="Huntley M.A."/>
            <person name="Jaffe D.B."/>
            <person name="Jagadeeshan S."/>
            <person name="Jeck W.R."/>
            <person name="Johnson J."/>
            <person name="Jones C.D."/>
            <person name="Jordan W.C."/>
            <person name="Karpen G.H."/>
            <person name="Kataoka E."/>
            <person name="Keightley P.D."/>
            <person name="Kheradpour P."/>
            <person name="Kirkness E.F."/>
            <person name="Koerich L.B."/>
            <person name="Kristiansen K."/>
            <person name="Kudrna D."/>
            <person name="Kulathinal R.J."/>
            <person name="Kumar S."/>
            <person name="Kwok R."/>
            <person name="Lander E."/>
            <person name="Langley C.H."/>
            <person name="Lapoint R."/>
            <person name="Lazzaro B.P."/>
            <person name="Lee S.J."/>
            <person name="Levesque L."/>
            <person name="Li R."/>
            <person name="Lin C.F."/>
            <person name="Lin M.F."/>
            <person name="Lindblad-Toh K."/>
            <person name="Llopart A."/>
            <person name="Long M."/>
            <person name="Low L."/>
            <person name="Lozovsky E."/>
            <person name="Lu J."/>
            <person name="Luo M."/>
            <person name="Machado C.A."/>
            <person name="Makalowski W."/>
            <person name="Marzo M."/>
            <person name="Matsuda M."/>
            <person name="Matzkin L."/>
            <person name="McAllister B."/>
            <person name="McBride C.S."/>
            <person name="McKernan B."/>
            <person name="McKernan K."/>
            <person name="Mendez-Lago M."/>
            <person name="Minx P."/>
            <person name="Mollenhauer M.U."/>
            <person name="Montooth K."/>
            <person name="Mount S.M."/>
            <person name="Mu X."/>
            <person name="Myers E."/>
            <person name="Negre B."/>
            <person name="Newfeld S."/>
            <person name="Nielsen R."/>
            <person name="Noor M.A."/>
            <person name="O'Grady P."/>
            <person name="Pachter L."/>
            <person name="Papaceit M."/>
            <person name="Parisi M.J."/>
            <person name="Parisi M."/>
            <person name="Parts L."/>
            <person name="Pedersen J.S."/>
            <person name="Pesole G."/>
            <person name="Phillippy A.M."/>
            <person name="Ponting C.P."/>
            <person name="Pop M."/>
            <person name="Porcelli D."/>
            <person name="Powell J.R."/>
            <person name="Prohaska S."/>
            <person name="Pruitt K."/>
            <person name="Puig M."/>
            <person name="Quesneville H."/>
            <person name="Ram K.R."/>
            <person name="Rand D."/>
            <person name="Rasmussen M.D."/>
            <person name="Reed L.K."/>
            <person name="Reenan R."/>
            <person name="Reily A."/>
            <person name="Remington K.A."/>
            <person name="Rieger T.T."/>
            <person name="Ritchie M.G."/>
            <person name="Robin C."/>
            <person name="Rogers Y.H."/>
            <person name="Rohde C."/>
            <person name="Rozas J."/>
            <person name="Rubenfield M.J."/>
            <person name="Ruiz A."/>
            <person name="Russo S."/>
            <person name="Salzberg S.L."/>
            <person name="Sanchez-Gracia A."/>
            <person name="Saranga D.J."/>
            <person name="Sato H."/>
            <person name="Schaeffer S.W."/>
            <person name="Schatz M.C."/>
            <person name="Schlenke T."/>
            <person name="Schwartz R."/>
            <person name="Segarra C."/>
            <person name="Singh R.S."/>
            <person name="Sirot L."/>
            <person name="Sirota M."/>
            <person name="Sisneros N.B."/>
            <person name="Smith C.D."/>
            <person name="Smith T.F."/>
            <person name="Spieth J."/>
            <person name="Stage D.E."/>
            <person name="Stark A."/>
            <person name="Stephan W."/>
            <person name="Strausberg R.L."/>
            <person name="Strempel S."/>
            <person name="Sturgill D."/>
            <person name="Sutton G."/>
            <person name="Sutton G.G."/>
            <person name="Tao W."/>
            <person name="Teichmann S."/>
            <person name="Tobari Y.N."/>
            <person name="Tomimura Y."/>
            <person name="Tsolas J.M."/>
            <person name="Valente V.L."/>
            <person name="Venter E."/>
            <person name="Venter J.C."/>
            <person name="Vicario S."/>
            <person name="Vieira F.G."/>
            <person name="Vilella A.J."/>
            <person name="Villasante A."/>
            <person name="Walenz B."/>
            <person name="Wang J."/>
            <person name="Wasserman M."/>
            <person name="Watts T."/>
            <person name="Wilson D."/>
            <person name="Wilson R.K."/>
            <person name="Wing R.A."/>
            <person name="Wolfner M.F."/>
            <person name="Wong A."/>
            <person name="Wong G.K."/>
            <person name="Wu C.I."/>
            <person name="Wu G."/>
            <person name="Yamamoto D."/>
            <person name="Yang H.P."/>
            <person name="Yang S.P."/>
            <person name="Yorke J.A."/>
            <person name="Yoshida K."/>
            <person name="Zdobnov E."/>
            <person name="Zhang P."/>
            <person name="Zhang Y."/>
            <person name="Zimin A.V."/>
            <person name="Baldwin J."/>
            <person name="Abdouelleil A."/>
            <person name="Abdulkadir J."/>
            <person name="Abebe A."/>
            <person name="Abera B."/>
            <person name="Abreu J."/>
            <person name="Acer S.C."/>
            <person name="Aftuck L."/>
            <person name="Alexander A."/>
            <person name="An P."/>
            <person name="Anderson E."/>
            <person name="Anderson S."/>
            <person name="Arachi H."/>
            <person name="Azer M."/>
            <person name="Bachantsang P."/>
            <person name="Barry A."/>
            <person name="Bayul T."/>
            <person name="Berlin A."/>
            <person name="Bessette D."/>
            <person name="Bloom T."/>
            <person name="Blye J."/>
            <person name="Boguslavskiy L."/>
            <person name="Bonnet C."/>
            <person name="Boukhgalter B."/>
            <person name="Bourzgui I."/>
            <person name="Brown A."/>
            <person name="Cahill P."/>
            <person name="Channer S."/>
            <person name="Cheshatsang Y."/>
            <person name="Chuda L."/>
            <person name="Citroen M."/>
            <person name="Collymore A."/>
            <person name="Cooke P."/>
            <person name="Costello M."/>
            <person name="D'Aco K."/>
            <person name="Daza R."/>
            <person name="De Haan G."/>
            <person name="DeGray S."/>
            <person name="DeMaso C."/>
            <person name="Dhargay N."/>
            <person name="Dooley K."/>
            <person name="Dooley E."/>
            <person name="Doricent M."/>
            <person name="Dorje P."/>
            <person name="Dorjee K."/>
            <person name="Dupes A."/>
            <person name="Elong R."/>
            <person name="Falk J."/>
            <person name="Farina A."/>
            <person name="Faro S."/>
            <person name="Ferguson D."/>
            <person name="Fisher S."/>
            <person name="Foley C.D."/>
            <person name="Franke A."/>
            <person name="Friedrich D."/>
            <person name="Gadbois L."/>
            <person name="Gearin G."/>
            <person name="Gearin C.R."/>
            <person name="Giannoukos G."/>
            <person name="Goode T."/>
            <person name="Graham J."/>
            <person name="Grandbois E."/>
            <person name="Grewal S."/>
            <person name="Gyaltsen K."/>
            <person name="Hafez N."/>
            <person name="Hagos B."/>
            <person name="Hall J."/>
            <person name="Henson C."/>
            <person name="Hollinger A."/>
            <person name="Honan T."/>
            <person name="Huard M.D."/>
            <person name="Hughes L."/>
            <person name="Hurhula B."/>
            <person name="Husby M.E."/>
            <person name="Kamat A."/>
            <person name="Kanga B."/>
            <person name="Kashin S."/>
            <person name="Khazanovich D."/>
            <person name="Kisner P."/>
            <person name="Lance K."/>
            <person name="Lara M."/>
            <person name="Lee W."/>
            <person name="Lennon N."/>
            <person name="Letendre F."/>
            <person name="LeVine R."/>
            <person name="Lipovsky A."/>
            <person name="Liu X."/>
            <person name="Liu J."/>
            <person name="Liu S."/>
            <person name="Lokyitsang T."/>
            <person name="Lokyitsang Y."/>
            <person name="Lubonja R."/>
            <person name="Lui A."/>
            <person name="MacDonald P."/>
            <person name="Magnisalis V."/>
            <person name="Maru K."/>
            <person name="Matthews C."/>
            <person name="McCusker W."/>
            <person name="McDonough S."/>
            <person name="Mehta T."/>
            <person name="Meldrim J."/>
            <person name="Meneus L."/>
            <person name="Mihai O."/>
            <person name="Mihalev A."/>
            <person name="Mihova T."/>
            <person name="Mittelman R."/>
            <person name="Mlenga V."/>
            <person name="Montmayeur A."/>
            <person name="Mulrain L."/>
            <person name="Navidi A."/>
            <person name="Naylor J."/>
            <person name="Negash T."/>
            <person name="Nguyen T."/>
            <person name="Nguyen N."/>
            <person name="Nicol R."/>
            <person name="Norbu C."/>
            <person name="Norbu N."/>
            <person name="Novod N."/>
            <person name="O'Neill B."/>
            <person name="Osman S."/>
            <person name="Markiewicz E."/>
            <person name="Oyono O.L."/>
            <person name="Patti C."/>
            <person name="Phunkhang P."/>
            <person name="Pierre F."/>
            <person name="Priest M."/>
            <person name="Raghuraman S."/>
            <person name="Rege F."/>
            <person name="Reyes R."/>
            <person name="Rise C."/>
            <person name="Rogov P."/>
            <person name="Ross K."/>
            <person name="Ryan E."/>
            <person name="Settipalli S."/>
            <person name="Shea T."/>
            <person name="Sherpa N."/>
            <person name="Shi L."/>
            <person name="Shih D."/>
            <person name="Sparrow T."/>
            <person name="Spaulding J."/>
            <person name="Stalker J."/>
            <person name="Stange-Thomann N."/>
            <person name="Stavropoulos S."/>
            <person name="Stone C."/>
            <person name="Strader C."/>
            <person name="Tesfaye S."/>
            <person name="Thomson T."/>
            <person name="Thoulutsang Y."/>
            <person name="Thoulutsang D."/>
            <person name="Topham K."/>
            <person name="Topping I."/>
            <person name="Tsamla T."/>
            <person name="Vassiliev H."/>
            <person name="Vo A."/>
            <person name="Wangchuk T."/>
            <person name="Wangdi T."/>
            <person name="Weiand M."/>
            <person name="Wilkinson J."/>
            <person name="Wilson A."/>
            <person name="Yadav S."/>
            <person name="Young G."/>
            <person name="Yu Q."/>
            <person name="Zembek L."/>
            <person name="Zhong D."/>
            <person name="Zimmer A."/>
            <person name="Zwirko Z."/>
            <person name="Jaffe D.B."/>
            <person name="Alvarez P."/>
            <person name="Brockman W."/>
            <person name="Butler J."/>
            <person name="Chin C."/>
            <person name="Gnerre S."/>
            <person name="Grabherr M."/>
            <person name="Kleber M."/>
            <person name="Mauceli E."/>
            <person name="MacCallum I."/>
        </authorList>
    </citation>
    <scope>NUCLEOTIDE SEQUENCE [LARGE SCALE GENOMIC DNA]</scope>
    <source>
        <strain evidence="3">MSH-3 / Tucson 14011-0111.49</strain>
    </source>
</reference>
<accession>B4GFH2</accession>
<dbReference type="PhylomeDB" id="B4GFH2"/>
<dbReference type="SMART" id="SM00700">
    <property type="entry name" value="JHBP"/>
    <property type="match status" value="1"/>
</dbReference>